<reference evidence="3 4" key="1">
    <citation type="journal article" date="2011" name="J. Bacteriol.">
        <title>Genome sequence of Halorhabdus tiamatea, the first archaeon isolated from a deep-sea anoxic brine lake.</title>
        <authorList>
            <person name="Antunes A."/>
            <person name="Alam I."/>
            <person name="Bajic V.B."/>
            <person name="Stingl U."/>
        </authorList>
    </citation>
    <scope>NUCLEOTIDE SEQUENCE [LARGE SCALE GENOMIC DNA]</scope>
    <source>
        <strain evidence="3 4">SARL4B</strain>
    </source>
</reference>
<dbReference type="KEGG" id="hti:HTIA_2726"/>
<evidence type="ECO:0000313" key="4">
    <source>
        <dbReference type="Proteomes" id="UP000003861"/>
    </source>
</evidence>
<dbReference type="STRING" id="1033806.HTIA_2726"/>
<dbReference type="AlphaFoldDB" id="F7PIG3"/>
<keyword evidence="1" id="KW-0812">Transmembrane</keyword>
<feature type="transmembrane region" description="Helical" evidence="1">
    <location>
        <begin position="288"/>
        <end position="312"/>
    </location>
</feature>
<evidence type="ECO:0000313" key="3">
    <source>
        <dbReference type="EMBL" id="ERJ07064.1"/>
    </source>
</evidence>
<accession>F7PIG3</accession>
<protein>
    <submittedName>
        <fullName evidence="2">Membrane-bound metal-dependent hydrolase (DUF457)</fullName>
    </submittedName>
    <submittedName>
        <fullName evidence="3">Membrane-bound metal-dependent hydrolase protein</fullName>
    </submittedName>
</protein>
<name>F7PIG3_9EURY</name>
<dbReference type="OrthoDB" id="313450at2157"/>
<evidence type="ECO:0000313" key="5">
    <source>
        <dbReference type="Proteomes" id="UP000015381"/>
    </source>
</evidence>
<dbReference type="GO" id="GO:0016787">
    <property type="term" value="F:hydrolase activity"/>
    <property type="evidence" value="ECO:0007669"/>
    <property type="project" value="UniProtKB-KW"/>
</dbReference>
<keyword evidence="1" id="KW-0472">Membrane</keyword>
<keyword evidence="1" id="KW-1133">Transmembrane helix</keyword>
<evidence type="ECO:0000313" key="2">
    <source>
        <dbReference type="EMBL" id="CCQ34830.1"/>
    </source>
</evidence>
<dbReference type="RefSeq" id="WP_008525404.1">
    <property type="nucleotide sequence ID" value="NC_021921.1"/>
</dbReference>
<proteinExistence type="predicted"/>
<organism evidence="3 4">
    <name type="scientific">Halorhabdus tiamatea SARL4B</name>
    <dbReference type="NCBI Taxonomy" id="1033806"/>
    <lineage>
        <taxon>Archaea</taxon>
        <taxon>Methanobacteriati</taxon>
        <taxon>Methanobacteriota</taxon>
        <taxon>Stenosarchaea group</taxon>
        <taxon>Halobacteria</taxon>
        <taxon>Halobacteriales</taxon>
        <taxon>Haloarculaceae</taxon>
        <taxon>Halorhabdus</taxon>
    </lineage>
</organism>
<dbReference type="eggNOG" id="arCOG04562">
    <property type="taxonomic scope" value="Archaea"/>
</dbReference>
<dbReference type="HOGENOM" id="CLU_843631_0_0_2"/>
<keyword evidence="5" id="KW-1185">Reference proteome</keyword>
<feature type="transmembrane region" description="Helical" evidence="1">
    <location>
        <begin position="235"/>
        <end position="253"/>
    </location>
</feature>
<evidence type="ECO:0000256" key="1">
    <source>
        <dbReference type="SAM" id="Phobius"/>
    </source>
</evidence>
<gene>
    <name evidence="3" type="ORF">HLRTI_000922</name>
    <name evidence="2" type="ORF">HTIA_2726</name>
</gene>
<feature type="transmembrane region" description="Helical" evidence="1">
    <location>
        <begin position="205"/>
        <end position="228"/>
    </location>
</feature>
<dbReference type="Proteomes" id="UP000003861">
    <property type="component" value="Unassembled WGS sequence"/>
</dbReference>
<dbReference type="Pfam" id="PF04307">
    <property type="entry name" value="YdjM"/>
    <property type="match status" value="1"/>
</dbReference>
<reference evidence="3 4" key="2">
    <citation type="journal article" date="2013" name="PLoS ONE">
        <title>INDIGO - INtegrated Data Warehouse of MIcrobial GenOmes with Examples from the Red Sea Extremophiles.</title>
        <authorList>
            <person name="Alam I."/>
            <person name="Antunes A."/>
            <person name="Kamau A.A."/>
            <person name="Ba Alawi W."/>
            <person name="Kalkatawi M."/>
            <person name="Stingl U."/>
            <person name="Bajic V.B."/>
        </authorList>
    </citation>
    <scope>NUCLEOTIDE SEQUENCE [LARGE SCALE GENOMIC DNA]</scope>
    <source>
        <strain evidence="3 4">SARL4B</strain>
    </source>
</reference>
<feature type="transmembrane region" description="Helical" evidence="1">
    <location>
        <begin position="87"/>
        <end position="106"/>
    </location>
</feature>
<dbReference type="EMBL" id="AFNT02000007">
    <property type="protein sequence ID" value="ERJ07064.1"/>
    <property type="molecule type" value="Genomic_DNA"/>
</dbReference>
<feature type="transmembrane region" description="Helical" evidence="1">
    <location>
        <begin position="118"/>
        <end position="145"/>
    </location>
</feature>
<sequence>MFVGHAFLAFGFATLLTRRMLPTDGPSILSGRIELRYAIAVGLAAALFASLPDVDVVHAAFQVVSLPEDSTAFDHFWTATDERHRTMTHSLVVAVLGSLGFGLWTVRRAAGWLALSGVVALVAVTDGPVGGLVIVLFVIAGVVVATVADEVGLSTRAIGGAALLGLLVHPFTDLLTGEPPAFFAPFDVVPIANRIELFGDPTANLLVAFGTELAVIWFGLLVGITALGIDPRRHVHVGAVLGIAYAPMALVLEGATVDHAVPFVATILPIGLVGAVSRERPWTAPGALTAVLTGLAAITLALLAFTLAHVAIA</sequence>
<dbReference type="Proteomes" id="UP000015381">
    <property type="component" value="Chromosome I"/>
</dbReference>
<feature type="transmembrane region" description="Helical" evidence="1">
    <location>
        <begin position="259"/>
        <end position="276"/>
    </location>
</feature>
<reference evidence="2 5" key="3">
    <citation type="journal article" date="2014" name="Environ. Microbiol.">
        <title>Halorhabdus tiamatea: proteogenomics and glycosidase activity measurements identify the first cultivated euryarchaeon from a deep-sea anoxic brine lake as potential polysaccharide degrader.</title>
        <authorList>
            <person name="Werner J."/>
            <person name="Ferrer M."/>
            <person name="Michel G."/>
            <person name="Mann A.J."/>
            <person name="Huang S."/>
            <person name="Juarez S."/>
            <person name="Ciordia S."/>
            <person name="Albar J.P."/>
            <person name="Alcaide M."/>
            <person name="La Cono V."/>
            <person name="Yakimov M.M."/>
            <person name="Antunes A."/>
            <person name="Taborda M."/>
            <person name="Da Costa M.S."/>
            <person name="Amann R.I."/>
            <person name="Gloeckner F.O."/>
            <person name="Golyshina O.V."/>
            <person name="Golyshin P.N."/>
            <person name="Teeling H."/>
        </authorList>
    </citation>
    <scope>NUCLEOTIDE SEQUENCE [LARGE SCALE GENOMIC DNA]</scope>
    <source>
        <strain evidence="5">SARL4B</strain>
        <strain evidence="2">Type strain: SARL4B</strain>
    </source>
</reference>
<dbReference type="GeneID" id="23798732"/>
<dbReference type="InterPro" id="IPR007404">
    <property type="entry name" value="YdjM-like"/>
</dbReference>
<keyword evidence="3" id="KW-0378">Hydrolase</keyword>
<dbReference type="EMBL" id="HF571520">
    <property type="protein sequence ID" value="CCQ34830.1"/>
    <property type="molecule type" value="Genomic_DNA"/>
</dbReference>